<dbReference type="AlphaFoldDB" id="A0A8H3IEV8"/>
<comment type="caution">
    <text evidence="2">The sequence shown here is derived from an EMBL/GenBank/DDBJ whole genome shotgun (WGS) entry which is preliminary data.</text>
</comment>
<proteinExistence type="predicted"/>
<dbReference type="InterPro" id="IPR021842">
    <property type="entry name" value="DUF3435"/>
</dbReference>
<dbReference type="PANTHER" id="PTHR37535:SF3">
    <property type="entry name" value="FLUG DOMAIN-CONTAINING PROTEIN"/>
    <property type="match status" value="1"/>
</dbReference>
<evidence type="ECO:0000256" key="1">
    <source>
        <dbReference type="SAM" id="MobiDB-lite"/>
    </source>
</evidence>
<sequence length="1070" mass="122462">MGKRSFEDVIATARANNYKYGVRSEREEAQSQKIYDYSSKTKRTQDGYLDLYEMWRTEFAHDAPALSKGSPAPSNELLNDFVRFHAKASKGKGRIDKDGLITADSCLSFMEGFYAGFQRRTGTKVNEEERQPVYTYIKTLLWEEGFVIDVKKKKMLFQLADFDRFNNTFWTVDLDVFVHPRNLAQYPFLLAVYTWTGARIGAFFASKDNPKGGLRYRVHLLTYLMRTLTDSSKDIELIIHRLPSGGWAVWYQINQIWIKNNRNPNINFGSSTGQHSKLMYDDTHQLLVMAVADKALDGVETLQDLQQIKIPAGEEAMILPWKESVQNLPILRQVTMEHGVTEEPWAKTTFDKIFKTVAKQSGYIEAPTVHAIRRAVGKTIDERYTPVQRSQHLTQKDLNVFGNSYTANTSSVDGKSAFLNEPARHDHIDYFQSFERFRENGLPTKLPAELERTIKQDAQLTVLRNNLLMLKKDCASSLHVKTAQNSMNSYLHSIKQKRLVQYQEEWVQQQRQLKVRMRGRLGLQSTAKTDLLDAMSRIFPGRDRLTQAMTSRDDASSDIRWQTMQDLHDLITKDYSTIYLPGEEPNHGHCPFAKCALDLSCLPKGQRSSHVHACYNKHVANDLQRDINDIKYCHLCFTWVTEEEWNEHCRLHLDLISSKRCGSIVCCNTLLRPFFCPLCMGDVNLDWSSRLKSWTRGDKMRRHLDKHLATAKWPATCTHPLCHTQHETQESFSDHLKDDHAISVRFSKSSQQPDLSSKFEIVDCKRHKRKLYDDTLEDLEIDYSNPSNGLETLQTIAPYMLVKGSPDELNISATPTFEALQQDKPGHGEISQAEDDALFSSFVDIDYFRTPATQLSNTIQDNATAVGVLHDASTPDADNALSSATGKYKEEVIEIPSPARKPRIILRVKPLSEPLEEDQVADRKRLKMTTKGARSNTSRSEAKPPSHKIKHTSGKSAIPKIRLRLQCFNASEVDTIVQSPEAEKSQQQELEPNGLRKEIEEEISKDADEREILHLRMKLEKVESERAIMLQSMQEFKIMVDFWKTAILKSADDCLVKLKVETCGTRLETS</sequence>
<dbReference type="EMBL" id="CAJPDQ010000013">
    <property type="protein sequence ID" value="CAF9918205.1"/>
    <property type="molecule type" value="Genomic_DNA"/>
</dbReference>
<protein>
    <submittedName>
        <fullName evidence="2">Uncharacterized protein</fullName>
    </submittedName>
</protein>
<keyword evidence="3" id="KW-1185">Reference proteome</keyword>
<organism evidence="2 3">
    <name type="scientific">Gomphillus americanus</name>
    <dbReference type="NCBI Taxonomy" id="1940652"/>
    <lineage>
        <taxon>Eukaryota</taxon>
        <taxon>Fungi</taxon>
        <taxon>Dikarya</taxon>
        <taxon>Ascomycota</taxon>
        <taxon>Pezizomycotina</taxon>
        <taxon>Lecanoromycetes</taxon>
        <taxon>OSLEUM clade</taxon>
        <taxon>Ostropomycetidae</taxon>
        <taxon>Ostropales</taxon>
        <taxon>Graphidaceae</taxon>
        <taxon>Gomphilloideae</taxon>
        <taxon>Gomphillus</taxon>
    </lineage>
</organism>
<dbReference type="PANTHER" id="PTHR37535">
    <property type="entry name" value="FLUG DOMAIN PROTEIN"/>
    <property type="match status" value="1"/>
</dbReference>
<evidence type="ECO:0000313" key="3">
    <source>
        <dbReference type="Proteomes" id="UP000664169"/>
    </source>
</evidence>
<dbReference type="OrthoDB" id="5400577at2759"/>
<feature type="region of interest" description="Disordered" evidence="1">
    <location>
        <begin position="916"/>
        <end position="955"/>
    </location>
</feature>
<dbReference type="Proteomes" id="UP000664169">
    <property type="component" value="Unassembled WGS sequence"/>
</dbReference>
<evidence type="ECO:0000313" key="2">
    <source>
        <dbReference type="EMBL" id="CAF9918205.1"/>
    </source>
</evidence>
<gene>
    <name evidence="2" type="ORF">GOMPHAMPRED_001449</name>
</gene>
<name>A0A8H3IEV8_9LECA</name>
<dbReference type="Pfam" id="PF11917">
    <property type="entry name" value="DUF3435"/>
    <property type="match status" value="1"/>
</dbReference>
<reference evidence="2" key="1">
    <citation type="submission" date="2021-03" db="EMBL/GenBank/DDBJ databases">
        <authorList>
            <person name="Tagirdzhanova G."/>
        </authorList>
    </citation>
    <scope>NUCLEOTIDE SEQUENCE</scope>
</reference>
<accession>A0A8H3IEV8</accession>